<protein>
    <submittedName>
        <fullName evidence="3">THxN family PEP-CTERM protein</fullName>
    </submittedName>
</protein>
<evidence type="ECO:0000256" key="1">
    <source>
        <dbReference type="SAM" id="SignalP"/>
    </source>
</evidence>
<proteinExistence type="predicted"/>
<dbReference type="EMBL" id="CP071247">
    <property type="protein sequence ID" value="QSP95351.1"/>
    <property type="molecule type" value="Genomic_DNA"/>
</dbReference>
<evidence type="ECO:0000313" key="4">
    <source>
        <dbReference type="Proteomes" id="UP000663555"/>
    </source>
</evidence>
<dbReference type="Pfam" id="PF07589">
    <property type="entry name" value="PEP-CTERM"/>
    <property type="match status" value="1"/>
</dbReference>
<accession>A0ABX7MW64</accession>
<evidence type="ECO:0000313" key="3">
    <source>
        <dbReference type="EMBL" id="QSP95351.1"/>
    </source>
</evidence>
<feature type="domain" description="Ice-binding protein C-terminal" evidence="2">
    <location>
        <begin position="202"/>
        <end position="224"/>
    </location>
</feature>
<dbReference type="NCBIfam" id="NF038131">
    <property type="entry name" value="choice_anch_K"/>
    <property type="match status" value="1"/>
</dbReference>
<name>A0ABX7MW64_9GAMM</name>
<dbReference type="NCBIfam" id="NF038125">
    <property type="entry name" value="PEP_CTERM_THxN"/>
    <property type="match status" value="1"/>
</dbReference>
<evidence type="ECO:0000259" key="2">
    <source>
        <dbReference type="Pfam" id="PF07589"/>
    </source>
</evidence>
<keyword evidence="4" id="KW-1185">Reference proteome</keyword>
<dbReference type="NCBIfam" id="TIGR02595">
    <property type="entry name" value="PEP_CTERM"/>
    <property type="match status" value="1"/>
</dbReference>
<keyword evidence="1" id="KW-0732">Signal</keyword>
<feature type="signal peptide" evidence="1">
    <location>
        <begin position="1"/>
        <end position="24"/>
    </location>
</feature>
<dbReference type="InterPro" id="IPR013424">
    <property type="entry name" value="Ice-binding_C"/>
</dbReference>
<reference evidence="3 4" key="1">
    <citation type="submission" date="2021-03" db="EMBL/GenBank/DDBJ databases">
        <title>Genome sequencing of Marinobacter sp. LPB0319.</title>
        <authorList>
            <person name="Kim J."/>
        </authorList>
    </citation>
    <scope>NUCLEOTIDE SEQUENCE [LARGE SCALE GENOMIC DNA]</scope>
    <source>
        <strain evidence="3 4">LPB0319</strain>
    </source>
</reference>
<sequence length="228" mass="23786">MKRMDSILAGSLALALILPTSAAAISVDSVVGTWAPVSGGAGTLTGLGTNEIRWGNTSSGQDSGYRFDGAAPPAFDVGIDEAFILGDFTHFNFPIPSGTSITQAQLNVDMNYTIDGVSSNNLFEFLFIHDETPNACSPLPDCSNDSVSISGLSTSDVFDIGGILYTLELFGFVQDGAFTDMFSTIEDQANTAQLVGRFSAVTVPEPGTLALAGLGLLGLGVRRRMAKS</sequence>
<feature type="chain" id="PRO_5047545827" evidence="1">
    <location>
        <begin position="25"/>
        <end position="228"/>
    </location>
</feature>
<dbReference type="RefSeq" id="WP_206644591.1">
    <property type="nucleotide sequence ID" value="NZ_CP071247.1"/>
</dbReference>
<dbReference type="InterPro" id="IPR047995">
    <property type="entry name" value="Choice_anch_K"/>
</dbReference>
<organism evidence="3 4">
    <name type="scientific">Marinobacter salinisoli</name>
    <dbReference type="NCBI Taxonomy" id="2769486"/>
    <lineage>
        <taxon>Bacteria</taxon>
        <taxon>Pseudomonadati</taxon>
        <taxon>Pseudomonadota</taxon>
        <taxon>Gammaproteobacteria</taxon>
        <taxon>Pseudomonadales</taxon>
        <taxon>Marinobacteraceae</taxon>
        <taxon>Marinobacter</taxon>
    </lineage>
</organism>
<gene>
    <name evidence="3" type="ORF">LPB19_02715</name>
</gene>
<dbReference type="Proteomes" id="UP000663555">
    <property type="component" value="Chromosome"/>
</dbReference>